<dbReference type="EMBL" id="CP003538">
    <property type="protein sequence ID" value="AGH97269.1"/>
    <property type="molecule type" value="Genomic_DNA"/>
</dbReference>
<dbReference type="Proteomes" id="UP000011932">
    <property type="component" value="Chromosome"/>
</dbReference>
<proteinExistence type="predicted"/>
<dbReference type="AlphaFoldDB" id="M4VVN9"/>
<protein>
    <submittedName>
        <fullName evidence="1">Uncharacterized protein</fullName>
    </submittedName>
</protein>
<sequence length="62" mass="6730">MALEAVIPEMDRLLAGLKQAGAGCFLDQVHFNQPTLAEMRALVGAYRGLNPRKTGHLTLVPK</sequence>
<name>M4VVN9_9BACT</name>
<evidence type="ECO:0000313" key="1">
    <source>
        <dbReference type="EMBL" id="AGH97269.1"/>
    </source>
</evidence>
<dbReference type="KEGG" id="man:A11S_436"/>
<dbReference type="HOGENOM" id="CLU_2899122_0_0_5"/>
<organism evidence="1 2">
    <name type="scientific">Micavibrio aeruginosavorus EPB</name>
    <dbReference type="NCBI Taxonomy" id="349215"/>
    <lineage>
        <taxon>Bacteria</taxon>
        <taxon>Pseudomonadati</taxon>
        <taxon>Bdellovibrionota</taxon>
        <taxon>Bdellovibrionia</taxon>
        <taxon>Bdellovibrionales</taxon>
        <taxon>Pseudobdellovibrionaceae</taxon>
        <taxon>Micavibrio</taxon>
    </lineage>
</organism>
<reference evidence="1 2" key="1">
    <citation type="journal article" date="2013" name="ISME J.">
        <title>By their genes ye shall know them: genomic signatures of predatory bacteria.</title>
        <authorList>
            <person name="Pasternak Z."/>
            <person name="Pietrokovski S."/>
            <person name="Rotem O."/>
            <person name="Gophna U."/>
            <person name="Lurie-Weinberger M.N."/>
            <person name="Jurkevitch E."/>
        </authorList>
    </citation>
    <scope>NUCLEOTIDE SEQUENCE [LARGE SCALE GENOMIC DNA]</scope>
    <source>
        <strain evidence="1">EPB</strain>
    </source>
</reference>
<accession>M4VVN9</accession>
<evidence type="ECO:0000313" key="2">
    <source>
        <dbReference type="Proteomes" id="UP000011932"/>
    </source>
</evidence>
<gene>
    <name evidence="1" type="ORF">A11S_436</name>
</gene>